<protein>
    <submittedName>
        <fullName evidence="3">PilZ domain-containing protein</fullName>
    </submittedName>
</protein>
<accession>A0ABV7INR3</accession>
<feature type="compositionally biased region" description="Basic and acidic residues" evidence="1">
    <location>
        <begin position="18"/>
        <end position="27"/>
    </location>
</feature>
<evidence type="ECO:0000256" key="1">
    <source>
        <dbReference type="SAM" id="MobiDB-lite"/>
    </source>
</evidence>
<reference evidence="4" key="1">
    <citation type="journal article" date="2019" name="Int. J. Syst. Evol. Microbiol.">
        <title>The Global Catalogue of Microorganisms (GCM) 10K type strain sequencing project: providing services to taxonomists for standard genome sequencing and annotation.</title>
        <authorList>
            <consortium name="The Broad Institute Genomics Platform"/>
            <consortium name="The Broad Institute Genome Sequencing Center for Infectious Disease"/>
            <person name="Wu L."/>
            <person name="Ma J."/>
        </authorList>
    </citation>
    <scope>NUCLEOTIDE SEQUENCE [LARGE SCALE GENOMIC DNA]</scope>
    <source>
        <strain evidence="4">KCTC 42984</strain>
    </source>
</reference>
<name>A0ABV7INR3_9SPHN</name>
<dbReference type="SUPFAM" id="SSF141371">
    <property type="entry name" value="PilZ domain-like"/>
    <property type="match status" value="1"/>
</dbReference>
<dbReference type="EMBL" id="JBHRTQ010000007">
    <property type="protein sequence ID" value="MFC3173889.1"/>
    <property type="molecule type" value="Genomic_DNA"/>
</dbReference>
<dbReference type="RefSeq" id="WP_379509270.1">
    <property type="nucleotide sequence ID" value="NZ_JBHRTQ010000007.1"/>
</dbReference>
<dbReference type="Gene3D" id="2.40.10.220">
    <property type="entry name" value="predicted glycosyltransferase like domains"/>
    <property type="match status" value="1"/>
</dbReference>
<feature type="region of interest" description="Disordered" evidence="1">
    <location>
        <begin position="1"/>
        <end position="27"/>
    </location>
</feature>
<sequence>MASTANTEIESTMAGEAGPRDETEERRARRLALAMPARCRMLSGFTEDVVVRDVSPGGCRIASHALRLRAGERVLLRPAGLESLPGVVRWCEANEAGIEFDHPLHVAVAEHLHRRFITFLGAEVPYRSASRRLAA</sequence>
<dbReference type="Pfam" id="PF07238">
    <property type="entry name" value="PilZ"/>
    <property type="match status" value="1"/>
</dbReference>
<evidence type="ECO:0000259" key="2">
    <source>
        <dbReference type="Pfam" id="PF07238"/>
    </source>
</evidence>
<evidence type="ECO:0000313" key="3">
    <source>
        <dbReference type="EMBL" id="MFC3173889.1"/>
    </source>
</evidence>
<dbReference type="Proteomes" id="UP001595604">
    <property type="component" value="Unassembled WGS sequence"/>
</dbReference>
<evidence type="ECO:0000313" key="4">
    <source>
        <dbReference type="Proteomes" id="UP001595604"/>
    </source>
</evidence>
<feature type="compositionally biased region" description="Polar residues" evidence="1">
    <location>
        <begin position="1"/>
        <end position="10"/>
    </location>
</feature>
<gene>
    <name evidence="3" type="ORF">ACFOD9_06460</name>
</gene>
<feature type="domain" description="PilZ" evidence="2">
    <location>
        <begin position="25"/>
        <end position="114"/>
    </location>
</feature>
<proteinExistence type="predicted"/>
<organism evidence="3 4">
    <name type="scientific">Novosphingobium bradum</name>
    <dbReference type="NCBI Taxonomy" id="1737444"/>
    <lineage>
        <taxon>Bacteria</taxon>
        <taxon>Pseudomonadati</taxon>
        <taxon>Pseudomonadota</taxon>
        <taxon>Alphaproteobacteria</taxon>
        <taxon>Sphingomonadales</taxon>
        <taxon>Sphingomonadaceae</taxon>
        <taxon>Novosphingobium</taxon>
    </lineage>
</organism>
<dbReference type="InterPro" id="IPR009875">
    <property type="entry name" value="PilZ_domain"/>
</dbReference>
<comment type="caution">
    <text evidence="3">The sequence shown here is derived from an EMBL/GenBank/DDBJ whole genome shotgun (WGS) entry which is preliminary data.</text>
</comment>
<keyword evidence="4" id="KW-1185">Reference proteome</keyword>